<feature type="region of interest" description="Disordered" evidence="1">
    <location>
        <begin position="118"/>
        <end position="139"/>
    </location>
</feature>
<feature type="region of interest" description="Disordered" evidence="1">
    <location>
        <begin position="37"/>
        <end position="62"/>
    </location>
</feature>
<name>A0A1H4G7U6_9GAMM</name>
<gene>
    <name evidence="2" type="ORF">SAMN02745729_11487</name>
</gene>
<protein>
    <submittedName>
        <fullName evidence="2">Uncharacterized protein</fullName>
    </submittedName>
</protein>
<keyword evidence="3" id="KW-1185">Reference proteome</keyword>
<dbReference type="STRING" id="1122198.SAMN02745729_11487"/>
<sequence length="139" mass="15770">MIRIDSHSTPMITQTRSASEKGEVDFAVLLQEEAARTAAQSREQLERDQAAENNMRMEQTAEQDAHDELMRLLQMSPAERIRYQVLKELGLTEESLAQLPFDVRMKIEAMIREEIERQLSGGQQGPNGSDQNVQQAISL</sequence>
<dbReference type="Proteomes" id="UP000242469">
    <property type="component" value="Unassembled WGS sequence"/>
</dbReference>
<proteinExistence type="predicted"/>
<evidence type="ECO:0000313" key="3">
    <source>
        <dbReference type="Proteomes" id="UP000242469"/>
    </source>
</evidence>
<accession>A0A1H4G7U6</accession>
<dbReference type="RefSeq" id="WP_091827436.1">
    <property type="nucleotide sequence ID" value="NZ_FNRJ01000014.1"/>
</dbReference>
<dbReference type="EMBL" id="FNRJ01000014">
    <property type="protein sequence ID" value="SEB05517.1"/>
    <property type="molecule type" value="Genomic_DNA"/>
</dbReference>
<reference evidence="3" key="1">
    <citation type="submission" date="2016-10" db="EMBL/GenBank/DDBJ databases">
        <authorList>
            <person name="Varghese N."/>
            <person name="Submissions S."/>
        </authorList>
    </citation>
    <scope>NUCLEOTIDE SEQUENCE [LARGE SCALE GENOMIC DNA]</scope>
    <source>
        <strain evidence="3">DSM 11526</strain>
    </source>
</reference>
<dbReference type="OrthoDB" id="6120833at2"/>
<evidence type="ECO:0000313" key="2">
    <source>
        <dbReference type="EMBL" id="SEB05517.1"/>
    </source>
</evidence>
<dbReference type="AlphaFoldDB" id="A0A1H4G7U6"/>
<evidence type="ECO:0000256" key="1">
    <source>
        <dbReference type="SAM" id="MobiDB-lite"/>
    </source>
</evidence>
<organism evidence="2 3">
    <name type="scientific">Marinobacterium iners DSM 11526</name>
    <dbReference type="NCBI Taxonomy" id="1122198"/>
    <lineage>
        <taxon>Bacteria</taxon>
        <taxon>Pseudomonadati</taxon>
        <taxon>Pseudomonadota</taxon>
        <taxon>Gammaproteobacteria</taxon>
        <taxon>Oceanospirillales</taxon>
        <taxon>Oceanospirillaceae</taxon>
        <taxon>Marinobacterium</taxon>
    </lineage>
</organism>
<feature type="compositionally biased region" description="Polar residues" evidence="1">
    <location>
        <begin position="126"/>
        <end position="139"/>
    </location>
</feature>